<comment type="caution">
    <text evidence="1">The sequence shown here is derived from an EMBL/GenBank/DDBJ whole genome shotgun (WGS) entry which is preliminary data.</text>
</comment>
<evidence type="ECO:0000313" key="2">
    <source>
        <dbReference type="Proteomes" id="UP000522081"/>
    </source>
</evidence>
<dbReference type="AlphaFoldDB" id="A0A7Z0BWD5"/>
<proteinExistence type="predicted"/>
<protein>
    <submittedName>
        <fullName evidence="1">Uncharacterized protein</fullName>
    </submittedName>
</protein>
<evidence type="ECO:0000313" key="1">
    <source>
        <dbReference type="EMBL" id="NYH96290.1"/>
    </source>
</evidence>
<keyword evidence="2" id="KW-1185">Reference proteome</keyword>
<organism evidence="1 2">
    <name type="scientific">Novosphingobium marinum</name>
    <dbReference type="NCBI Taxonomy" id="1514948"/>
    <lineage>
        <taxon>Bacteria</taxon>
        <taxon>Pseudomonadati</taxon>
        <taxon>Pseudomonadota</taxon>
        <taxon>Alphaproteobacteria</taxon>
        <taxon>Sphingomonadales</taxon>
        <taxon>Sphingomonadaceae</taxon>
        <taxon>Novosphingobium</taxon>
    </lineage>
</organism>
<accession>A0A7Z0BWD5</accession>
<dbReference type="EMBL" id="JACBZF010000004">
    <property type="protein sequence ID" value="NYH96290.1"/>
    <property type="molecule type" value="Genomic_DNA"/>
</dbReference>
<dbReference type="Proteomes" id="UP000522081">
    <property type="component" value="Unassembled WGS sequence"/>
</dbReference>
<gene>
    <name evidence="1" type="ORF">FHS75_002622</name>
</gene>
<sequence>MKALERRVSAMETGNTDLSPAIKQWLGWPLTEAELKVLDMPADPKPIDTRGLSKEARAWLGID</sequence>
<dbReference type="RefSeq" id="WP_179408108.1">
    <property type="nucleotide sequence ID" value="NZ_BMGF01000004.1"/>
</dbReference>
<name>A0A7Z0BWD5_9SPHN</name>
<reference evidence="1 2" key="1">
    <citation type="submission" date="2020-07" db="EMBL/GenBank/DDBJ databases">
        <title>Genomic Encyclopedia of Type Strains, Phase IV (KMG-IV): sequencing the most valuable type-strain genomes for metagenomic binning, comparative biology and taxonomic classification.</title>
        <authorList>
            <person name="Goeker M."/>
        </authorList>
    </citation>
    <scope>NUCLEOTIDE SEQUENCE [LARGE SCALE GENOMIC DNA]</scope>
    <source>
        <strain evidence="1 2">DSM 29043</strain>
    </source>
</reference>